<dbReference type="FunFam" id="3.60.10.10:FF:000026">
    <property type="entry name" value="Exodeoxyribonuclease III"/>
    <property type="match status" value="1"/>
</dbReference>
<keyword evidence="2 6" id="KW-0479">Metal-binding</keyword>
<dbReference type="GO" id="GO:0046872">
    <property type="term" value="F:metal ion binding"/>
    <property type="evidence" value="ECO:0007669"/>
    <property type="project" value="UniProtKB-KW"/>
</dbReference>
<dbReference type="GO" id="GO:0008311">
    <property type="term" value="F:double-stranded DNA 3'-5' DNA exonuclease activity"/>
    <property type="evidence" value="ECO:0007669"/>
    <property type="project" value="TreeGrafter"/>
</dbReference>
<feature type="site" description="Important for catalytic activity" evidence="7">
    <location>
        <position position="219"/>
    </location>
</feature>
<feature type="site" description="Interaction with DNA substrate" evidence="7">
    <location>
        <position position="245"/>
    </location>
</feature>
<keyword evidence="10" id="KW-1185">Reference proteome</keyword>
<dbReference type="PANTHER" id="PTHR22748:SF6">
    <property type="entry name" value="DNA-(APURINIC OR APYRIMIDINIC SITE) ENDONUCLEASE"/>
    <property type="match status" value="1"/>
</dbReference>
<comment type="cofactor">
    <cofactor evidence="6">
        <name>Mg(2+)</name>
        <dbReference type="ChEBI" id="CHEBI:18420"/>
    </cofactor>
    <cofactor evidence="6">
        <name>Mn(2+)</name>
        <dbReference type="ChEBI" id="CHEBI:29035"/>
    </cofactor>
    <text evidence="6">Probably binds two magnesium or manganese ions per subunit.</text>
</comment>
<dbReference type="CDD" id="cd09085">
    <property type="entry name" value="Mth212-like_AP-endo"/>
    <property type="match status" value="1"/>
</dbReference>
<protein>
    <submittedName>
        <fullName evidence="9">Exodeoxyribonuclease-3</fullName>
    </submittedName>
</protein>
<dbReference type="GO" id="GO:0003677">
    <property type="term" value="F:DNA binding"/>
    <property type="evidence" value="ECO:0007669"/>
    <property type="project" value="InterPro"/>
</dbReference>
<feature type="binding site" evidence="6">
    <location>
        <position position="7"/>
    </location>
    <ligand>
        <name>Mg(2+)</name>
        <dbReference type="ChEBI" id="CHEBI:18420"/>
        <label>1</label>
    </ligand>
</feature>
<dbReference type="NCBIfam" id="TIGR00633">
    <property type="entry name" value="xth"/>
    <property type="match status" value="1"/>
</dbReference>
<keyword evidence="4 6" id="KW-0460">Magnesium</keyword>
<dbReference type="NCBIfam" id="TIGR00195">
    <property type="entry name" value="exoDNase_III"/>
    <property type="match status" value="1"/>
</dbReference>
<evidence type="ECO:0000256" key="7">
    <source>
        <dbReference type="PIRSR" id="PIRSR604808-3"/>
    </source>
</evidence>
<dbReference type="RefSeq" id="WP_072862847.1">
    <property type="nucleotide sequence ID" value="NZ_FQUI01000003.1"/>
</dbReference>
<gene>
    <name evidence="9" type="ORF">SAMN02745164_00372</name>
</gene>
<dbReference type="GO" id="GO:0003906">
    <property type="term" value="F:DNA-(apurinic or apyrimidinic site) endonuclease activity"/>
    <property type="evidence" value="ECO:0007669"/>
    <property type="project" value="TreeGrafter"/>
</dbReference>
<dbReference type="Pfam" id="PF03372">
    <property type="entry name" value="Exo_endo_phos"/>
    <property type="match status" value="1"/>
</dbReference>
<evidence type="ECO:0000313" key="10">
    <source>
        <dbReference type="Proteomes" id="UP000184334"/>
    </source>
</evidence>
<accession>A0A1M4T5J4</accession>
<dbReference type="PANTHER" id="PTHR22748">
    <property type="entry name" value="AP ENDONUCLEASE"/>
    <property type="match status" value="1"/>
</dbReference>
<evidence type="ECO:0000256" key="4">
    <source>
        <dbReference type="ARBA" id="ARBA00022842"/>
    </source>
</evidence>
<feature type="binding site" evidence="6">
    <location>
        <position position="245"/>
    </location>
    <ligand>
        <name>Mg(2+)</name>
        <dbReference type="ChEBI" id="CHEBI:18420"/>
        <label>1</label>
    </ligand>
</feature>
<evidence type="ECO:0000256" key="2">
    <source>
        <dbReference type="ARBA" id="ARBA00022723"/>
    </source>
</evidence>
<evidence type="ECO:0000259" key="8">
    <source>
        <dbReference type="Pfam" id="PF03372"/>
    </source>
</evidence>
<dbReference type="EMBL" id="FQUI01000003">
    <property type="protein sequence ID" value="SHE39598.1"/>
    <property type="molecule type" value="Genomic_DNA"/>
</dbReference>
<dbReference type="InterPro" id="IPR005135">
    <property type="entry name" value="Endo/exonuclease/phosphatase"/>
</dbReference>
<sequence length="259" mass="30529">MKIISWNVNGIRAAIKKGFIDFLNTEDPDILCIQETKAREEQLTKKFLSYGTWKKYFVSAEKKGYSGVATFTKIEPKNILKGFGNEKFDSEGRTLITEYENFSLFNIYFPNGKARQERLEYKMDFYYYLLEFLEDYKKKQPNIIICGDVNTAHKEIDLARPKENENVSGFLPIEREWIDKLLDSGFIDTFRMFNQEPNNYTWWDYKTRARERNVGWRIDYFFISTPLENKIKDAFILSDVMGSDHCPIGIEINNSTYTG</sequence>
<feature type="binding site" evidence="6">
    <location>
        <position position="244"/>
    </location>
    <ligand>
        <name>Mg(2+)</name>
        <dbReference type="ChEBI" id="CHEBI:18420"/>
        <label>1</label>
    </ligand>
</feature>
<dbReference type="PROSITE" id="PS00726">
    <property type="entry name" value="AP_NUCLEASE_F1_1"/>
    <property type="match status" value="1"/>
</dbReference>
<dbReference type="GO" id="GO:0006284">
    <property type="term" value="P:base-excision repair"/>
    <property type="evidence" value="ECO:0007669"/>
    <property type="project" value="TreeGrafter"/>
</dbReference>
<keyword evidence="3" id="KW-0378">Hydrolase</keyword>
<feature type="active site" description="Proton donor/acceptor" evidence="5">
    <location>
        <position position="148"/>
    </location>
</feature>
<feature type="binding site" evidence="6">
    <location>
        <position position="148"/>
    </location>
    <ligand>
        <name>Mg(2+)</name>
        <dbReference type="ChEBI" id="CHEBI:18420"/>
        <label>1</label>
    </ligand>
</feature>
<feature type="binding site" evidence="6">
    <location>
        <position position="35"/>
    </location>
    <ligand>
        <name>Mg(2+)</name>
        <dbReference type="ChEBI" id="CHEBI:18420"/>
        <label>1</label>
    </ligand>
</feature>
<dbReference type="InterPro" id="IPR036691">
    <property type="entry name" value="Endo/exonu/phosph_ase_sf"/>
</dbReference>
<dbReference type="STRING" id="1122195.SAMN02745164_00372"/>
<proteinExistence type="inferred from homology"/>
<feature type="site" description="Transition state stabilizer" evidence="7">
    <location>
        <position position="150"/>
    </location>
</feature>
<keyword evidence="6" id="KW-0464">Manganese</keyword>
<reference evidence="9" key="1">
    <citation type="submission" date="2016-11" db="EMBL/GenBank/DDBJ databases">
        <authorList>
            <person name="Varghese N."/>
            <person name="Submissions S."/>
        </authorList>
    </citation>
    <scope>NUCLEOTIDE SEQUENCE [LARGE SCALE GENOMIC DNA]</scope>
    <source>
        <strain evidence="9">DSM 16785</strain>
    </source>
</reference>
<dbReference type="InterPro" id="IPR004808">
    <property type="entry name" value="AP_endonuc_1"/>
</dbReference>
<comment type="caution">
    <text evidence="9">The sequence shown here is derived from an EMBL/GenBank/DDBJ whole genome shotgun (WGS) entry which is preliminary data.</text>
</comment>
<dbReference type="SUPFAM" id="SSF56219">
    <property type="entry name" value="DNase I-like"/>
    <property type="match status" value="1"/>
</dbReference>
<evidence type="ECO:0000256" key="3">
    <source>
        <dbReference type="ARBA" id="ARBA00022801"/>
    </source>
</evidence>
<dbReference type="Gene3D" id="3.60.10.10">
    <property type="entry name" value="Endonuclease/exonuclease/phosphatase"/>
    <property type="match status" value="1"/>
</dbReference>
<dbReference type="OrthoDB" id="9803914at2"/>
<dbReference type="GO" id="GO:0008081">
    <property type="term" value="F:phosphoric diester hydrolase activity"/>
    <property type="evidence" value="ECO:0007669"/>
    <property type="project" value="TreeGrafter"/>
</dbReference>
<comment type="similarity">
    <text evidence="1">Belongs to the DNA repair enzymes AP/ExoA family.</text>
</comment>
<dbReference type="PROSITE" id="PS51435">
    <property type="entry name" value="AP_NUCLEASE_F1_4"/>
    <property type="match status" value="1"/>
</dbReference>
<feature type="domain" description="Endonuclease/exonuclease/phosphatase" evidence="8">
    <location>
        <begin position="4"/>
        <end position="245"/>
    </location>
</feature>
<evidence type="ECO:0000256" key="1">
    <source>
        <dbReference type="ARBA" id="ARBA00007092"/>
    </source>
</evidence>
<feature type="binding site" evidence="6">
    <location>
        <position position="150"/>
    </location>
    <ligand>
        <name>Mg(2+)</name>
        <dbReference type="ChEBI" id="CHEBI:18420"/>
        <label>1</label>
    </ligand>
</feature>
<dbReference type="InterPro" id="IPR020847">
    <property type="entry name" value="AP_endonuclease_F1_BS"/>
</dbReference>
<organism evidence="9 10">
    <name type="scientific">Marinitoga hydrogenitolerans (strain DSM 16785 / JCM 12826 / AT1271)</name>
    <dbReference type="NCBI Taxonomy" id="1122195"/>
    <lineage>
        <taxon>Bacteria</taxon>
        <taxon>Thermotogati</taxon>
        <taxon>Thermotogota</taxon>
        <taxon>Thermotogae</taxon>
        <taxon>Petrotogales</taxon>
        <taxon>Petrotogaceae</taxon>
        <taxon>Marinitoga</taxon>
    </lineage>
</organism>
<evidence type="ECO:0000256" key="6">
    <source>
        <dbReference type="PIRSR" id="PIRSR604808-2"/>
    </source>
</evidence>
<dbReference type="Proteomes" id="UP000184334">
    <property type="component" value="Unassembled WGS sequence"/>
</dbReference>
<feature type="active site" evidence="5">
    <location>
        <position position="108"/>
    </location>
</feature>
<evidence type="ECO:0000256" key="5">
    <source>
        <dbReference type="PIRSR" id="PIRSR604808-1"/>
    </source>
</evidence>
<evidence type="ECO:0000313" key="9">
    <source>
        <dbReference type="EMBL" id="SHE39598.1"/>
    </source>
</evidence>
<dbReference type="AlphaFoldDB" id="A0A1M4T5J4"/>
<name>A0A1M4T5J4_MARH1</name>
<feature type="active site" description="Proton acceptor" evidence="5">
    <location>
        <position position="245"/>
    </location>
</feature>